<evidence type="ECO:0000313" key="3">
    <source>
        <dbReference type="Proteomes" id="UP000235392"/>
    </source>
</evidence>
<proteinExistence type="predicted"/>
<feature type="region of interest" description="Disordered" evidence="1">
    <location>
        <begin position="1"/>
        <end position="80"/>
    </location>
</feature>
<evidence type="ECO:0000256" key="1">
    <source>
        <dbReference type="SAM" id="MobiDB-lite"/>
    </source>
</evidence>
<reference evidence="2 3" key="1">
    <citation type="submission" date="2017-11" db="EMBL/GenBank/DDBJ databases">
        <title>De novo assembly and phasing of dikaryotic genomes from two isolates of Puccinia coronata f. sp. avenae, the causal agent of oat crown rust.</title>
        <authorList>
            <person name="Miller M.E."/>
            <person name="Zhang Y."/>
            <person name="Omidvar V."/>
            <person name="Sperschneider J."/>
            <person name="Schwessinger B."/>
            <person name="Raley C."/>
            <person name="Palmer J.M."/>
            <person name="Garnica D."/>
            <person name="Upadhyaya N."/>
            <person name="Rathjen J."/>
            <person name="Taylor J.M."/>
            <person name="Park R.F."/>
            <person name="Dodds P.N."/>
            <person name="Hirsch C.D."/>
            <person name="Kianian S.F."/>
            <person name="Figueroa M."/>
        </authorList>
    </citation>
    <scope>NUCLEOTIDE SEQUENCE [LARGE SCALE GENOMIC DNA]</scope>
    <source>
        <strain evidence="2">12SD80</strain>
    </source>
</reference>
<accession>A0A2N5SVH9</accession>
<protein>
    <submittedName>
        <fullName evidence="2">Uncharacterized protein</fullName>
    </submittedName>
</protein>
<organism evidence="2 3">
    <name type="scientific">Puccinia coronata f. sp. avenae</name>
    <dbReference type="NCBI Taxonomy" id="200324"/>
    <lineage>
        <taxon>Eukaryota</taxon>
        <taxon>Fungi</taxon>
        <taxon>Dikarya</taxon>
        <taxon>Basidiomycota</taxon>
        <taxon>Pucciniomycotina</taxon>
        <taxon>Pucciniomycetes</taxon>
        <taxon>Pucciniales</taxon>
        <taxon>Pucciniaceae</taxon>
        <taxon>Puccinia</taxon>
    </lineage>
</organism>
<feature type="compositionally biased region" description="Low complexity" evidence="1">
    <location>
        <begin position="8"/>
        <end position="18"/>
    </location>
</feature>
<gene>
    <name evidence="2" type="ORF">PCASD_16502</name>
</gene>
<sequence length="80" mass="8031">MLGQGGCAAPLPSGYASAPPYPQPPGPSTPLGAAAPSPSSPPHTFVPREPNSSTTQTPLNQQHGRDTLPSETQAVPGTDC</sequence>
<dbReference type="EMBL" id="PGCI01000755">
    <property type="protein sequence ID" value="PLW17232.1"/>
    <property type="molecule type" value="Genomic_DNA"/>
</dbReference>
<evidence type="ECO:0000313" key="2">
    <source>
        <dbReference type="EMBL" id="PLW17232.1"/>
    </source>
</evidence>
<dbReference type="Proteomes" id="UP000235392">
    <property type="component" value="Unassembled WGS sequence"/>
</dbReference>
<feature type="compositionally biased region" description="Polar residues" evidence="1">
    <location>
        <begin position="50"/>
        <end position="62"/>
    </location>
</feature>
<feature type="compositionally biased region" description="Polar residues" evidence="1">
    <location>
        <begin position="69"/>
        <end position="80"/>
    </location>
</feature>
<feature type="compositionally biased region" description="Pro residues" evidence="1">
    <location>
        <begin position="19"/>
        <end position="28"/>
    </location>
</feature>
<name>A0A2N5SVH9_9BASI</name>
<dbReference type="AlphaFoldDB" id="A0A2N5SVH9"/>
<comment type="caution">
    <text evidence="2">The sequence shown here is derived from an EMBL/GenBank/DDBJ whole genome shotgun (WGS) entry which is preliminary data.</text>
</comment>